<sequence>MTTTDDSHHSTSFSVRPGAEGPGVGHADVPESLLPGTEEYVEDPRHYGIEHGVPWPEDVPRGQNDMHWRYEGDPRGARRAELRIAACWTVTMLCGIGLAWVYVAGGQAQVEGALLFCAFAGLGVGFVLWARDLLPGHDVIASRGGLTHVSDEADRRLAVQSLGRGLEPMARRPFLAKMLGGVLTVFGIGLLFPIASLGPRVKGQFAVTAWRRGIRAVSENGTPVRPSDIEPNGVLTVFPDTGEDLGSPAMAQSSVLLINVAFAPFQVQPGRENWHIGAVGSGDCIVGFSKICTHAGCPVSLYDWSAHKLVCPCHQSTFAVLEDCKPIFGPAPRNLAQLPLGVDSAGYIVARSDFNEPVGPGYWNRPIRVNPNTGAAVRYS</sequence>
<keyword evidence="23" id="KW-1185">Reference proteome</keyword>
<keyword evidence="14" id="KW-0411">Iron-sulfur</keyword>
<gene>
    <name evidence="22" type="ORF">GHK86_14450</name>
</gene>
<dbReference type="Gene3D" id="2.102.10.10">
    <property type="entry name" value="Rieske [2Fe-2S] iron-sulphur domain"/>
    <property type="match status" value="1"/>
</dbReference>
<dbReference type="SUPFAM" id="SSF50022">
    <property type="entry name" value="ISP domain"/>
    <property type="match status" value="1"/>
</dbReference>
<dbReference type="Proteomes" id="UP000437736">
    <property type="component" value="Unassembled WGS sequence"/>
</dbReference>
<keyword evidence="15 20" id="KW-0472">Membrane</keyword>
<dbReference type="PANTHER" id="PTHR10134">
    <property type="entry name" value="CYTOCHROME B-C1 COMPLEX SUBUNIT RIESKE, MITOCHONDRIAL"/>
    <property type="match status" value="1"/>
</dbReference>
<name>A0ABW9QVN0_9ACTN</name>
<organism evidence="22 23">
    <name type="scientific">Acidiferrimicrobium australe</name>
    <dbReference type="NCBI Taxonomy" id="2664430"/>
    <lineage>
        <taxon>Bacteria</taxon>
        <taxon>Bacillati</taxon>
        <taxon>Actinomycetota</taxon>
        <taxon>Acidimicrobiia</taxon>
        <taxon>Acidimicrobiales</taxon>
        <taxon>Acidimicrobiaceae</taxon>
        <taxon>Acidiferrimicrobium</taxon>
    </lineage>
</organism>
<comment type="function">
    <text evidence="1">Iron-sulfur subunit of the cytochrome bc1 complex, an essential component of the respiratory electron transport chain required for ATP synthesis. The bc1 complex catalyzes the oxidation of menaquinol and the reduction of cytochrome c in the respiratory chain. The bc1 complex operates through a Q-cycle mechanism that couples electron transfer to generation of the proton gradient that drives ATP synthesis.</text>
</comment>
<evidence type="ECO:0000256" key="18">
    <source>
        <dbReference type="ARBA" id="ARBA00032409"/>
    </source>
</evidence>
<dbReference type="InterPro" id="IPR045603">
    <property type="entry name" value="QcrA_N"/>
</dbReference>
<evidence type="ECO:0000313" key="23">
    <source>
        <dbReference type="Proteomes" id="UP000437736"/>
    </source>
</evidence>
<keyword evidence="7" id="KW-0679">Respiratory chain</keyword>
<evidence type="ECO:0000256" key="17">
    <source>
        <dbReference type="ARBA" id="ARBA00029586"/>
    </source>
</evidence>
<evidence type="ECO:0000256" key="13">
    <source>
        <dbReference type="ARBA" id="ARBA00023004"/>
    </source>
</evidence>
<keyword evidence="16" id="KW-1015">Disulfide bond</keyword>
<evidence type="ECO:0000256" key="9">
    <source>
        <dbReference type="ARBA" id="ARBA00022714"/>
    </source>
</evidence>
<evidence type="ECO:0000256" key="3">
    <source>
        <dbReference type="ARBA" id="ARBA00010651"/>
    </source>
</evidence>
<dbReference type="PROSITE" id="PS51296">
    <property type="entry name" value="RIESKE"/>
    <property type="match status" value="1"/>
</dbReference>
<dbReference type="Pfam" id="PF19297">
    <property type="entry name" value="QcrA_N"/>
    <property type="match status" value="1"/>
</dbReference>
<feature type="transmembrane region" description="Helical" evidence="20">
    <location>
        <begin position="84"/>
        <end position="104"/>
    </location>
</feature>
<keyword evidence="10" id="KW-0479">Metal-binding</keyword>
<evidence type="ECO:0000313" key="22">
    <source>
        <dbReference type="EMBL" id="MST33914.1"/>
    </source>
</evidence>
<evidence type="ECO:0000256" key="11">
    <source>
        <dbReference type="ARBA" id="ARBA00022989"/>
    </source>
</evidence>
<reference evidence="22 23" key="1">
    <citation type="submission" date="2019-11" db="EMBL/GenBank/DDBJ databases">
        <title>Acidiferrimicrobium australis gen. nov., sp. nov., an acidophilic and obligately heterotrophic, member of the Actinobacteria that catalyses dissimilatory oxido- reduction of iron isolated from metal-rich acidic water in Chile.</title>
        <authorList>
            <person name="Gonzalez D."/>
            <person name="Huber K."/>
            <person name="Hedrich S."/>
            <person name="Rojas-Villalobos C."/>
            <person name="Quatrini R."/>
            <person name="Dinamarca M.A."/>
            <person name="Schwarz A."/>
            <person name="Canales C."/>
            <person name="Nancucheo I."/>
        </authorList>
    </citation>
    <scope>NUCLEOTIDE SEQUENCE [LARGE SCALE GENOMIC DNA]</scope>
    <source>
        <strain evidence="22 23">USS-CCA1</strain>
    </source>
</reference>
<evidence type="ECO:0000256" key="1">
    <source>
        <dbReference type="ARBA" id="ARBA00002494"/>
    </source>
</evidence>
<evidence type="ECO:0000256" key="5">
    <source>
        <dbReference type="ARBA" id="ARBA00022448"/>
    </source>
</evidence>
<protein>
    <recommendedName>
        <fullName evidence="4">Cytochrome bc1 complex Rieske iron-sulfur subunit</fullName>
    </recommendedName>
    <alternativeName>
        <fullName evidence="17">Cytochrome bc1 reductase complex subunit QcrA</fullName>
    </alternativeName>
    <alternativeName>
        <fullName evidence="18">Rieske iron-sulfur protein</fullName>
    </alternativeName>
</protein>
<dbReference type="EMBL" id="WJHE01000770">
    <property type="protein sequence ID" value="MST33914.1"/>
    <property type="molecule type" value="Genomic_DNA"/>
</dbReference>
<evidence type="ECO:0000256" key="7">
    <source>
        <dbReference type="ARBA" id="ARBA00022660"/>
    </source>
</evidence>
<evidence type="ECO:0000256" key="19">
    <source>
        <dbReference type="SAM" id="MobiDB-lite"/>
    </source>
</evidence>
<keyword evidence="8 20" id="KW-0812">Transmembrane</keyword>
<keyword evidence="9" id="KW-0001">2Fe-2S</keyword>
<comment type="caution">
    <text evidence="22">The sequence shown here is derived from an EMBL/GenBank/DDBJ whole genome shotgun (WGS) entry which is preliminary data.</text>
</comment>
<evidence type="ECO:0000256" key="20">
    <source>
        <dbReference type="SAM" id="Phobius"/>
    </source>
</evidence>
<evidence type="ECO:0000256" key="15">
    <source>
        <dbReference type="ARBA" id="ARBA00023136"/>
    </source>
</evidence>
<dbReference type="InterPro" id="IPR036922">
    <property type="entry name" value="Rieske_2Fe-2S_sf"/>
</dbReference>
<feature type="transmembrane region" description="Helical" evidence="20">
    <location>
        <begin position="174"/>
        <end position="195"/>
    </location>
</feature>
<evidence type="ECO:0000259" key="21">
    <source>
        <dbReference type="PROSITE" id="PS51296"/>
    </source>
</evidence>
<comment type="similarity">
    <text evidence="3">Belongs to the Rieske iron-sulfur protein family.</text>
</comment>
<dbReference type="InterPro" id="IPR014349">
    <property type="entry name" value="Rieske_Fe-S_prot"/>
</dbReference>
<keyword evidence="12" id="KW-0560">Oxidoreductase</keyword>
<evidence type="ECO:0000256" key="16">
    <source>
        <dbReference type="ARBA" id="ARBA00023157"/>
    </source>
</evidence>
<proteinExistence type="inferred from homology"/>
<feature type="transmembrane region" description="Helical" evidence="20">
    <location>
        <begin position="110"/>
        <end position="130"/>
    </location>
</feature>
<evidence type="ECO:0000256" key="14">
    <source>
        <dbReference type="ARBA" id="ARBA00023014"/>
    </source>
</evidence>
<evidence type="ECO:0000256" key="6">
    <source>
        <dbReference type="ARBA" id="ARBA00022475"/>
    </source>
</evidence>
<keyword evidence="13" id="KW-0408">Iron</keyword>
<evidence type="ECO:0000256" key="8">
    <source>
        <dbReference type="ARBA" id="ARBA00022692"/>
    </source>
</evidence>
<evidence type="ECO:0000256" key="12">
    <source>
        <dbReference type="ARBA" id="ARBA00023002"/>
    </source>
</evidence>
<comment type="subcellular location">
    <subcellularLocation>
        <location evidence="2">Cell membrane</location>
        <topology evidence="2">Multi-pass membrane protein</topology>
    </subcellularLocation>
</comment>
<feature type="domain" description="Rieske" evidence="21">
    <location>
        <begin position="248"/>
        <end position="349"/>
    </location>
</feature>
<accession>A0ABW9QVN0</accession>
<keyword evidence="7" id="KW-0249">Electron transport</keyword>
<keyword evidence="6" id="KW-1003">Cell membrane</keyword>
<dbReference type="InterPro" id="IPR017941">
    <property type="entry name" value="Rieske_2Fe-2S"/>
</dbReference>
<keyword evidence="11 20" id="KW-1133">Transmembrane helix</keyword>
<evidence type="ECO:0000256" key="2">
    <source>
        <dbReference type="ARBA" id="ARBA00004651"/>
    </source>
</evidence>
<evidence type="ECO:0000256" key="4">
    <source>
        <dbReference type="ARBA" id="ARBA00015816"/>
    </source>
</evidence>
<feature type="region of interest" description="Disordered" evidence="19">
    <location>
        <begin position="1"/>
        <end position="31"/>
    </location>
</feature>
<evidence type="ECO:0000256" key="10">
    <source>
        <dbReference type="ARBA" id="ARBA00022723"/>
    </source>
</evidence>
<dbReference type="Pfam" id="PF00355">
    <property type="entry name" value="Rieske"/>
    <property type="match status" value="1"/>
</dbReference>
<keyword evidence="5" id="KW-0813">Transport</keyword>